<feature type="region of interest" description="Disordered" evidence="5">
    <location>
        <begin position="460"/>
        <end position="483"/>
    </location>
</feature>
<evidence type="ECO:0000256" key="1">
    <source>
        <dbReference type="ARBA" id="ARBA00022723"/>
    </source>
</evidence>
<dbReference type="PANTHER" id="PTHR23111">
    <property type="entry name" value="ZINC FINGER PROTEIN"/>
    <property type="match status" value="1"/>
</dbReference>
<protein>
    <recommendedName>
        <fullName evidence="6">RanBP2-type domain-containing protein</fullName>
    </recommendedName>
</protein>
<keyword evidence="1" id="KW-0479">Metal-binding</keyword>
<dbReference type="Pfam" id="PF00641">
    <property type="entry name" value="Zn_ribbon_RanBP"/>
    <property type="match status" value="2"/>
</dbReference>
<feature type="domain" description="RanBP2-type" evidence="6">
    <location>
        <begin position="254"/>
        <end position="283"/>
    </location>
</feature>
<feature type="domain" description="RanBP2-type" evidence="6">
    <location>
        <begin position="286"/>
        <end position="315"/>
    </location>
</feature>
<accession>A0A0J8BC38</accession>
<evidence type="ECO:0000256" key="5">
    <source>
        <dbReference type="SAM" id="MobiDB-lite"/>
    </source>
</evidence>
<keyword evidence="8" id="KW-1185">Reference proteome</keyword>
<keyword evidence="2 4" id="KW-0863">Zinc-finger</keyword>
<dbReference type="InterPro" id="IPR001876">
    <property type="entry name" value="Znf_RanBP2"/>
</dbReference>
<dbReference type="Proteomes" id="UP000035740">
    <property type="component" value="Unassembled WGS sequence"/>
</dbReference>
<dbReference type="Gramene" id="KMS97613">
    <property type="protein sequence ID" value="KMS97613"/>
    <property type="gene ID" value="BVRB_5g125300"/>
</dbReference>
<feature type="compositionally biased region" description="Polar residues" evidence="5">
    <location>
        <begin position="628"/>
        <end position="637"/>
    </location>
</feature>
<evidence type="ECO:0000313" key="8">
    <source>
        <dbReference type="Proteomes" id="UP000035740"/>
    </source>
</evidence>
<dbReference type="SMART" id="SM00547">
    <property type="entry name" value="ZnF_RBZ"/>
    <property type="match status" value="2"/>
</dbReference>
<dbReference type="GO" id="GO:0008270">
    <property type="term" value="F:zinc ion binding"/>
    <property type="evidence" value="ECO:0007669"/>
    <property type="project" value="UniProtKB-KW"/>
</dbReference>
<dbReference type="GO" id="GO:0005737">
    <property type="term" value="C:cytoplasm"/>
    <property type="evidence" value="ECO:0007669"/>
    <property type="project" value="TreeGrafter"/>
</dbReference>
<evidence type="ECO:0000259" key="6">
    <source>
        <dbReference type="PROSITE" id="PS50199"/>
    </source>
</evidence>
<gene>
    <name evidence="7" type="ORF">BVRB_5g125300</name>
</gene>
<dbReference type="PROSITE" id="PS01358">
    <property type="entry name" value="ZF_RANBP2_1"/>
    <property type="match status" value="2"/>
</dbReference>
<reference evidence="7 8" key="1">
    <citation type="journal article" date="2014" name="Nature">
        <title>The genome of the recently domesticated crop plant sugar beet (Beta vulgaris).</title>
        <authorList>
            <person name="Dohm J.C."/>
            <person name="Minoche A.E."/>
            <person name="Holtgrawe D."/>
            <person name="Capella-Gutierrez S."/>
            <person name="Zakrzewski F."/>
            <person name="Tafer H."/>
            <person name="Rupp O."/>
            <person name="Sorensen T.R."/>
            <person name="Stracke R."/>
            <person name="Reinhardt R."/>
            <person name="Goesmann A."/>
            <person name="Kraft T."/>
            <person name="Schulz B."/>
            <person name="Stadler P.F."/>
            <person name="Schmidt T."/>
            <person name="Gabaldon T."/>
            <person name="Lehrach H."/>
            <person name="Weisshaar B."/>
            <person name="Himmelbauer H."/>
        </authorList>
    </citation>
    <scope>NUCLEOTIDE SEQUENCE [LARGE SCALE GENOMIC DNA]</scope>
    <source>
        <tissue evidence="7">Taproot</tissue>
    </source>
</reference>
<dbReference type="KEGG" id="bvg:104908137"/>
<dbReference type="GO" id="GO:0003729">
    <property type="term" value="F:mRNA binding"/>
    <property type="evidence" value="ECO:0007669"/>
    <property type="project" value="TreeGrafter"/>
</dbReference>
<dbReference type="Gene3D" id="4.10.1060.10">
    <property type="entry name" value="Zinc finger, RanBP2-type"/>
    <property type="match status" value="2"/>
</dbReference>
<feature type="compositionally biased region" description="Polar residues" evidence="5">
    <location>
        <begin position="573"/>
        <end position="582"/>
    </location>
</feature>
<dbReference type="OMA" id="NTHSKPG"/>
<name>A0A0J8BC38_BETVV</name>
<organism evidence="7 8">
    <name type="scientific">Beta vulgaris subsp. vulgaris</name>
    <name type="common">Beet</name>
    <dbReference type="NCBI Taxonomy" id="3555"/>
    <lineage>
        <taxon>Eukaryota</taxon>
        <taxon>Viridiplantae</taxon>
        <taxon>Streptophyta</taxon>
        <taxon>Embryophyta</taxon>
        <taxon>Tracheophyta</taxon>
        <taxon>Spermatophyta</taxon>
        <taxon>Magnoliopsida</taxon>
        <taxon>eudicotyledons</taxon>
        <taxon>Gunneridae</taxon>
        <taxon>Pentapetalae</taxon>
        <taxon>Caryophyllales</taxon>
        <taxon>Chenopodiaceae</taxon>
        <taxon>Betoideae</taxon>
        <taxon>Beta</taxon>
    </lineage>
</organism>
<feature type="compositionally biased region" description="Basic and acidic residues" evidence="5">
    <location>
        <begin position="640"/>
        <end position="658"/>
    </location>
</feature>
<evidence type="ECO:0000256" key="3">
    <source>
        <dbReference type="ARBA" id="ARBA00022833"/>
    </source>
</evidence>
<dbReference type="PROSITE" id="PS50199">
    <property type="entry name" value="ZF_RANBP2_2"/>
    <property type="match status" value="2"/>
</dbReference>
<proteinExistence type="predicted"/>
<feature type="region of interest" description="Disordered" evidence="5">
    <location>
        <begin position="708"/>
        <end position="739"/>
    </location>
</feature>
<dbReference type="AlphaFoldDB" id="A0A0J8BC38"/>
<evidence type="ECO:0000256" key="4">
    <source>
        <dbReference type="PROSITE-ProRule" id="PRU00322"/>
    </source>
</evidence>
<feature type="compositionally biased region" description="Polar residues" evidence="5">
    <location>
        <begin position="716"/>
        <end position="730"/>
    </location>
</feature>
<dbReference type="PANTHER" id="PTHR23111:SF30">
    <property type="entry name" value="ZINC FINGER PROTEIN VAR3, CHLOROPLASTIC"/>
    <property type="match status" value="1"/>
</dbReference>
<dbReference type="ExpressionAtlas" id="A0A0J8BC38">
    <property type="expression patterns" value="baseline"/>
</dbReference>
<feature type="compositionally biased region" description="Basic and acidic residues" evidence="5">
    <location>
        <begin position="464"/>
        <end position="483"/>
    </location>
</feature>
<sequence length="739" mass="82830">MTMGGATVRLFTLLPLFHPRRPSSLLFLRSLVSHKSSLFLFPLLSLPPSPFLSPPKCSHQLHTQIPSLNSISGFDSHHPWPEFTDFVHWVSRLGYSNAPLDVHQFVDVQLLPQNFLQDANACLAFARDHPALLWSLPREDIEVVVENGSPFLFINASAAAARMKSFLGGGTNDVLASDEPSTADLVEFLLSYAHTTIKFPENMQIHSRVESSVRKLFNELANSNGSSVDSVATAQFSERYRQAPKPFEKKVEMKKGDWLCPECSFMNFAKNSECLQCDELRPKKFVSGEWECPQCNFLNFGRNVVCLRCDCKKSGVNSFLSPTSVSGLGADISVKGYSDDIIPGSGDEQQWFTKIAQLELSSELRSSLADEDFPETMKAEDNRYSASKGNLGIVNNYGPNGFETASAENSINVKISQSLDELVGEKSSPSATSTFVYSQYGKHSEPKSGLDTYAPVEQQMLNEKSSRQRGNKDYKREKDEKSEQWFKKVGERQAVNKDLPSAISDDDFPEIMPIHKAENRFVVSKKKDRSLTSPMYKRRVVMEQAGSNYYVPFVPFPPGYFANEKSREGSESIHANEQTGPMSSDAGGAGERKEGKYSDPVFEASNNVNQNPKYFESQFRSPDDDSKSQSLSENASVGHSWRERSLEGSAVKEPDLLDMSEEAKAERWFRRVAQIKDISELSQIPDEDFPSIMPMRKGVNRFVVSKRKSPLERRLTSSQYPRNLPVVNSDSVREETDSD</sequence>
<dbReference type="EMBL" id="KQ090302">
    <property type="protein sequence ID" value="KMS97613.1"/>
    <property type="molecule type" value="Genomic_DNA"/>
</dbReference>
<dbReference type="SUPFAM" id="SSF90209">
    <property type="entry name" value="Ran binding protein zinc finger-like"/>
    <property type="match status" value="1"/>
</dbReference>
<evidence type="ECO:0000313" key="7">
    <source>
        <dbReference type="EMBL" id="KMS97613.1"/>
    </source>
</evidence>
<dbReference type="OrthoDB" id="448399at2759"/>
<dbReference type="InterPro" id="IPR036443">
    <property type="entry name" value="Znf_RanBP2_sf"/>
</dbReference>
<dbReference type="eggNOG" id="KOG4198">
    <property type="taxonomic scope" value="Eukaryota"/>
</dbReference>
<evidence type="ECO:0000256" key="2">
    <source>
        <dbReference type="ARBA" id="ARBA00022771"/>
    </source>
</evidence>
<keyword evidence="3" id="KW-0862">Zinc</keyword>
<feature type="region of interest" description="Disordered" evidence="5">
    <location>
        <begin position="565"/>
        <end position="658"/>
    </location>
</feature>